<accession>A0A8J3PY00</accession>
<comment type="caution">
    <text evidence="1">The sequence shown here is derived from an EMBL/GenBank/DDBJ whole genome shotgun (WGS) entry which is preliminary data.</text>
</comment>
<dbReference type="EMBL" id="BONV01000036">
    <property type="protein sequence ID" value="GIG83164.1"/>
    <property type="molecule type" value="Genomic_DNA"/>
</dbReference>
<evidence type="ECO:0000313" key="2">
    <source>
        <dbReference type="Proteomes" id="UP000630097"/>
    </source>
</evidence>
<proteinExistence type="predicted"/>
<organism evidence="1 2">
    <name type="scientific">Planotetraspora kaengkrachanensis</name>
    <dbReference type="NCBI Taxonomy" id="575193"/>
    <lineage>
        <taxon>Bacteria</taxon>
        <taxon>Bacillati</taxon>
        <taxon>Actinomycetota</taxon>
        <taxon>Actinomycetes</taxon>
        <taxon>Streptosporangiales</taxon>
        <taxon>Streptosporangiaceae</taxon>
        <taxon>Planotetraspora</taxon>
    </lineage>
</organism>
<dbReference type="RefSeq" id="WP_203886483.1">
    <property type="nucleotide sequence ID" value="NZ_BAABHH010000022.1"/>
</dbReference>
<sequence>MRSKVRAAWIAVGGAFTAVVVVAMAVAVLADIRVQPDGDIFRAPSAWGPVGPTTEITTYAYEIAAPLIVVRTTGNVEVRLVPGTPGRLSVKRTLTWGEAGRRFEESWRDGGMLNAEMSCEVDCHAEYVLGVPPGVGVMAGGLSELVPCPRPVNTEISCYSSTLEQAPWPAPTPGRGR</sequence>
<keyword evidence="2" id="KW-1185">Reference proteome</keyword>
<protein>
    <submittedName>
        <fullName evidence="1">Uncharacterized protein</fullName>
    </submittedName>
</protein>
<dbReference type="AlphaFoldDB" id="A0A8J3PY00"/>
<evidence type="ECO:0000313" key="1">
    <source>
        <dbReference type="EMBL" id="GIG83164.1"/>
    </source>
</evidence>
<gene>
    <name evidence="1" type="ORF">Pka01_62910</name>
</gene>
<reference evidence="1 2" key="1">
    <citation type="submission" date="2021-01" db="EMBL/GenBank/DDBJ databases">
        <title>Whole genome shotgun sequence of Planotetraspora kaengkrachanensis NBRC 104272.</title>
        <authorList>
            <person name="Komaki H."/>
            <person name="Tamura T."/>
        </authorList>
    </citation>
    <scope>NUCLEOTIDE SEQUENCE [LARGE SCALE GENOMIC DNA]</scope>
    <source>
        <strain evidence="1 2">NBRC 104272</strain>
    </source>
</reference>
<name>A0A8J3PY00_9ACTN</name>
<dbReference type="Proteomes" id="UP000630097">
    <property type="component" value="Unassembled WGS sequence"/>
</dbReference>